<proteinExistence type="inferred from homology"/>
<dbReference type="AlphaFoldDB" id="A0A9P3GI14"/>
<keyword evidence="6" id="KW-0964">Secreted</keyword>
<evidence type="ECO:0000256" key="3">
    <source>
        <dbReference type="ARBA" id="ARBA00004613"/>
    </source>
</evidence>
<dbReference type="GO" id="GO:0005576">
    <property type="term" value="C:extracellular region"/>
    <property type="evidence" value="ECO:0007669"/>
    <property type="project" value="UniProtKB-SubCell"/>
</dbReference>
<dbReference type="InterPro" id="IPR001117">
    <property type="entry name" value="Cu-oxidase_2nd"/>
</dbReference>
<dbReference type="EMBL" id="BPQB01000048">
    <property type="protein sequence ID" value="GJE95432.1"/>
    <property type="molecule type" value="Genomic_DNA"/>
</dbReference>
<evidence type="ECO:0000256" key="1">
    <source>
        <dbReference type="ARBA" id="ARBA00000349"/>
    </source>
</evidence>
<comment type="catalytic activity">
    <reaction evidence="1">
        <text>4 hydroquinone + O2 = 4 benzosemiquinone + 2 H2O</text>
        <dbReference type="Rhea" id="RHEA:11276"/>
        <dbReference type="ChEBI" id="CHEBI:15377"/>
        <dbReference type="ChEBI" id="CHEBI:15379"/>
        <dbReference type="ChEBI" id="CHEBI:17594"/>
        <dbReference type="ChEBI" id="CHEBI:17977"/>
        <dbReference type="EC" id="1.10.3.2"/>
    </reaction>
</comment>
<feature type="domain" description="Plastocyanin-like" evidence="8">
    <location>
        <begin position="232"/>
        <end position="274"/>
    </location>
</feature>
<dbReference type="InterPro" id="IPR045087">
    <property type="entry name" value="Cu-oxidase_fam"/>
</dbReference>
<dbReference type="Pfam" id="PF00394">
    <property type="entry name" value="Cu-oxidase"/>
    <property type="match status" value="1"/>
</dbReference>
<protein>
    <recommendedName>
        <fullName evidence="5">laccase</fullName>
        <ecNumber evidence="5">1.10.3.2</ecNumber>
    </recommendedName>
</protein>
<dbReference type="PANTHER" id="PTHR11709:SF511">
    <property type="entry name" value="LACCASE"/>
    <property type="match status" value="1"/>
</dbReference>
<comment type="caution">
    <text evidence="9">The sequence shown here is derived from an EMBL/GenBank/DDBJ whole genome shotgun (WGS) entry which is preliminary data.</text>
</comment>
<feature type="domain" description="Plastocyanin-like" evidence="7">
    <location>
        <begin position="34"/>
        <end position="120"/>
    </location>
</feature>
<dbReference type="SUPFAM" id="SSF49503">
    <property type="entry name" value="Cupredoxins"/>
    <property type="match status" value="2"/>
</dbReference>
<evidence type="ECO:0000256" key="2">
    <source>
        <dbReference type="ARBA" id="ARBA00001935"/>
    </source>
</evidence>
<evidence type="ECO:0000259" key="8">
    <source>
        <dbReference type="Pfam" id="PF07731"/>
    </source>
</evidence>
<sequence>MLTADRYSTASGNGTATAPISMCAARFATSRPRQRRVRFTLEANKTYRLRLVHTGSSASVRFTVDSEHHTLTVVEADSTLVQPYDAAGVTLAAAQRYSVLVRTSNSTGFPFWMRAAVQSDMFTYDEPGQNLDICCVIRYGPTADASPLPVETDDPGVPSDAALQDMGTAQLAPAVVASAPAATRQYPLTIALELADSQLFLGFMNSTVRRAARSWSPLQGTTTLLQTRAAASNGSVYSADGGQFMVMEDSVQVVDLLISNLDDSNHPFHLHGHRPRTYAPFAYCTLRPLTRQAAWAPAPATTLAKP</sequence>
<dbReference type="PANTHER" id="PTHR11709">
    <property type="entry name" value="MULTI-COPPER OXIDASE"/>
    <property type="match status" value="1"/>
</dbReference>
<gene>
    <name evidence="9" type="ORF">PsYK624_116160</name>
</gene>
<keyword evidence="10" id="KW-1185">Reference proteome</keyword>
<dbReference type="InterPro" id="IPR008972">
    <property type="entry name" value="Cupredoxin"/>
</dbReference>
<dbReference type="Gene3D" id="2.60.40.420">
    <property type="entry name" value="Cupredoxins - blue copper proteins"/>
    <property type="match status" value="2"/>
</dbReference>
<organism evidence="9 10">
    <name type="scientific">Phanerochaete sordida</name>
    <dbReference type="NCBI Taxonomy" id="48140"/>
    <lineage>
        <taxon>Eukaryota</taxon>
        <taxon>Fungi</taxon>
        <taxon>Dikarya</taxon>
        <taxon>Basidiomycota</taxon>
        <taxon>Agaricomycotina</taxon>
        <taxon>Agaricomycetes</taxon>
        <taxon>Polyporales</taxon>
        <taxon>Phanerochaetaceae</taxon>
        <taxon>Phanerochaete</taxon>
    </lineage>
</organism>
<reference evidence="9 10" key="1">
    <citation type="submission" date="2021-08" db="EMBL/GenBank/DDBJ databases">
        <title>Draft Genome Sequence of Phanerochaete sordida strain YK-624.</title>
        <authorList>
            <person name="Mori T."/>
            <person name="Dohra H."/>
            <person name="Suzuki T."/>
            <person name="Kawagishi H."/>
            <person name="Hirai H."/>
        </authorList>
    </citation>
    <scope>NUCLEOTIDE SEQUENCE [LARGE SCALE GENOMIC DNA]</scope>
    <source>
        <strain evidence="9 10">YK-624</strain>
    </source>
</reference>
<name>A0A9P3GI14_9APHY</name>
<accession>A0A9P3GI14</accession>
<dbReference type="GO" id="GO:0052716">
    <property type="term" value="F:hydroquinone:oxygen oxidoreductase activity"/>
    <property type="evidence" value="ECO:0007669"/>
    <property type="project" value="UniProtKB-EC"/>
</dbReference>
<comment type="subcellular location">
    <subcellularLocation>
        <location evidence="3">Secreted</location>
    </subcellularLocation>
</comment>
<dbReference type="EC" id="1.10.3.2" evidence="5"/>
<evidence type="ECO:0000313" key="10">
    <source>
        <dbReference type="Proteomes" id="UP000703269"/>
    </source>
</evidence>
<dbReference type="OrthoDB" id="2121828at2759"/>
<dbReference type="Proteomes" id="UP000703269">
    <property type="component" value="Unassembled WGS sequence"/>
</dbReference>
<evidence type="ECO:0000256" key="4">
    <source>
        <dbReference type="ARBA" id="ARBA00010609"/>
    </source>
</evidence>
<dbReference type="GO" id="GO:0005507">
    <property type="term" value="F:copper ion binding"/>
    <property type="evidence" value="ECO:0007669"/>
    <property type="project" value="InterPro"/>
</dbReference>
<dbReference type="InterPro" id="IPR011706">
    <property type="entry name" value="Cu-oxidase_C"/>
</dbReference>
<evidence type="ECO:0000256" key="5">
    <source>
        <dbReference type="ARBA" id="ARBA00012297"/>
    </source>
</evidence>
<comment type="similarity">
    <text evidence="4">Belongs to the multicopper oxidase family.</text>
</comment>
<evidence type="ECO:0000256" key="6">
    <source>
        <dbReference type="ARBA" id="ARBA00022525"/>
    </source>
</evidence>
<evidence type="ECO:0000313" key="9">
    <source>
        <dbReference type="EMBL" id="GJE95432.1"/>
    </source>
</evidence>
<dbReference type="Pfam" id="PF07731">
    <property type="entry name" value="Cu-oxidase_2"/>
    <property type="match status" value="1"/>
</dbReference>
<evidence type="ECO:0000259" key="7">
    <source>
        <dbReference type="Pfam" id="PF00394"/>
    </source>
</evidence>
<comment type="cofactor">
    <cofactor evidence="2">
        <name>Cu cation</name>
        <dbReference type="ChEBI" id="CHEBI:23378"/>
    </cofactor>
</comment>